<keyword evidence="3" id="KW-1185">Reference proteome</keyword>
<keyword evidence="1" id="KW-0732">Signal</keyword>
<evidence type="ECO:0000313" key="2">
    <source>
        <dbReference type="EMBL" id="THV29110.1"/>
    </source>
</evidence>
<evidence type="ECO:0000313" key="3">
    <source>
        <dbReference type="Proteomes" id="UP000305792"/>
    </source>
</evidence>
<name>A0A4S8PFC9_9ACTN</name>
<feature type="signal peptide" evidence="1">
    <location>
        <begin position="1"/>
        <end position="23"/>
    </location>
</feature>
<dbReference type="RefSeq" id="WP_136529604.1">
    <property type="nucleotide sequence ID" value="NZ_STGX01000006.1"/>
</dbReference>
<sequence length="389" mass="41423">MRSPRIGPPLLVLLAATACAAAAEDPVPAQDPPDGLEALDALAAGVAEAETALRVAETERIIECLEAEGFTTHNVESMTGLWSHRGPSPSESLAHLADPVGLPDAAEAEVRALGYWLGYADTYGDQEGIDRNEVERSTESEEDTGEWTVIDLSQFEAAGAGWDDLPAIDQMAWETAYRGADWAATSKAASVLSSDDWEALGLPGGEWVSADTVADSPGGCRGEVLTGLHGEPRQVDSGFGSQWVWGPAIELDARDLASLPFTDLPEADDLLSCLADAGHEEWGFSEFGGLDLGDEWRDRYLPESAEETADGVTEYRQSDITDADRERYETVKAEEFAAAAVIAECDATAGYSAAAERQYVDLFTDSLLDAAPASQAYLAELETALADLT</sequence>
<feature type="chain" id="PRO_5038992336" evidence="1">
    <location>
        <begin position="24"/>
        <end position="389"/>
    </location>
</feature>
<comment type="caution">
    <text evidence="2">The sequence shown here is derived from an EMBL/GenBank/DDBJ whole genome shotgun (WGS) entry which is preliminary data.</text>
</comment>
<evidence type="ECO:0000256" key="1">
    <source>
        <dbReference type="SAM" id="SignalP"/>
    </source>
</evidence>
<organism evidence="2 3">
    <name type="scientific">Glycomyces paridis</name>
    <dbReference type="NCBI Taxonomy" id="2126555"/>
    <lineage>
        <taxon>Bacteria</taxon>
        <taxon>Bacillati</taxon>
        <taxon>Actinomycetota</taxon>
        <taxon>Actinomycetes</taxon>
        <taxon>Glycomycetales</taxon>
        <taxon>Glycomycetaceae</taxon>
        <taxon>Glycomyces</taxon>
    </lineage>
</organism>
<proteinExistence type="predicted"/>
<dbReference type="AlphaFoldDB" id="A0A4S8PFC9"/>
<gene>
    <name evidence="2" type="ORF">E9998_10235</name>
</gene>
<dbReference type="PROSITE" id="PS51257">
    <property type="entry name" value="PROKAR_LIPOPROTEIN"/>
    <property type="match status" value="1"/>
</dbReference>
<dbReference type="Proteomes" id="UP000305792">
    <property type="component" value="Unassembled WGS sequence"/>
</dbReference>
<protein>
    <submittedName>
        <fullName evidence="2">Uncharacterized protein</fullName>
    </submittedName>
</protein>
<dbReference type="OrthoDB" id="5184985at2"/>
<accession>A0A4S8PFC9</accession>
<reference evidence="2 3" key="1">
    <citation type="journal article" date="2018" name="Int. J. Syst. Evol. Microbiol.">
        <title>Glycomyces paridis sp. nov., isolated from the medicinal plant Paris polyphylla.</title>
        <authorList>
            <person name="Fang X.M."/>
            <person name="Bai J.L."/>
            <person name="Su J."/>
            <person name="Zhao L.L."/>
            <person name="Liu H.Y."/>
            <person name="Ma B.P."/>
            <person name="Zhang Y.Q."/>
            <person name="Yu L.Y."/>
        </authorList>
    </citation>
    <scope>NUCLEOTIDE SEQUENCE [LARGE SCALE GENOMIC DNA]</scope>
    <source>
        <strain evidence="2 3">CPCC 204357</strain>
    </source>
</reference>
<dbReference type="EMBL" id="STGX01000006">
    <property type="protein sequence ID" value="THV29110.1"/>
    <property type="molecule type" value="Genomic_DNA"/>
</dbReference>